<feature type="region of interest" description="Disordered" evidence="1">
    <location>
        <begin position="60"/>
        <end position="79"/>
    </location>
</feature>
<dbReference type="Proteomes" id="UP000438429">
    <property type="component" value="Unassembled WGS sequence"/>
</dbReference>
<comment type="caution">
    <text evidence="2">The sequence shown here is derived from an EMBL/GenBank/DDBJ whole genome shotgun (WGS) entry which is preliminary data.</text>
</comment>
<evidence type="ECO:0000313" key="3">
    <source>
        <dbReference type="Proteomes" id="UP000438429"/>
    </source>
</evidence>
<feature type="region of interest" description="Disordered" evidence="1">
    <location>
        <begin position="1"/>
        <end position="40"/>
    </location>
</feature>
<dbReference type="AlphaFoldDB" id="A0A6A4SH13"/>
<evidence type="ECO:0000256" key="1">
    <source>
        <dbReference type="SAM" id="MobiDB-lite"/>
    </source>
</evidence>
<evidence type="ECO:0000313" key="2">
    <source>
        <dbReference type="EMBL" id="KAF0031498.1"/>
    </source>
</evidence>
<name>A0A6A4SH13_SCOMX</name>
<protein>
    <submittedName>
        <fullName evidence="2">Uncharacterized protein</fullName>
    </submittedName>
</protein>
<feature type="compositionally biased region" description="Polar residues" evidence="1">
    <location>
        <begin position="1"/>
        <end position="12"/>
    </location>
</feature>
<gene>
    <name evidence="2" type="ORF">F2P81_016053</name>
</gene>
<dbReference type="EMBL" id="VEVO01000014">
    <property type="protein sequence ID" value="KAF0031498.1"/>
    <property type="molecule type" value="Genomic_DNA"/>
</dbReference>
<sequence length="151" mass="16833">MSLSAWPSTLTLSPPRCASQGVCTPRPASSGMSVHRRSHTAGRHTGLVRRYVSDAKFVSKAGEEEEQRNLRRQVPREQEVIKSQIMSAEEGQQSVGGAETEKRELDQIRQMIRAISQSGNVLRDGKCYFLPVQFGAKGRDIKRSPRTPQQV</sequence>
<organism evidence="2 3">
    <name type="scientific">Scophthalmus maximus</name>
    <name type="common">Turbot</name>
    <name type="synonym">Psetta maxima</name>
    <dbReference type="NCBI Taxonomy" id="52904"/>
    <lineage>
        <taxon>Eukaryota</taxon>
        <taxon>Metazoa</taxon>
        <taxon>Chordata</taxon>
        <taxon>Craniata</taxon>
        <taxon>Vertebrata</taxon>
        <taxon>Euteleostomi</taxon>
        <taxon>Actinopterygii</taxon>
        <taxon>Neopterygii</taxon>
        <taxon>Teleostei</taxon>
        <taxon>Neoteleostei</taxon>
        <taxon>Acanthomorphata</taxon>
        <taxon>Carangaria</taxon>
        <taxon>Pleuronectiformes</taxon>
        <taxon>Pleuronectoidei</taxon>
        <taxon>Scophthalmidae</taxon>
        <taxon>Scophthalmus</taxon>
    </lineage>
</organism>
<accession>A0A6A4SH13</accession>
<proteinExistence type="predicted"/>
<reference evidence="2 3" key="1">
    <citation type="submission" date="2019-06" db="EMBL/GenBank/DDBJ databases">
        <title>Draft genomes of female and male turbot (Scophthalmus maximus).</title>
        <authorList>
            <person name="Xu H."/>
            <person name="Xu X.-W."/>
            <person name="Shao C."/>
            <person name="Chen S."/>
        </authorList>
    </citation>
    <scope>NUCLEOTIDE SEQUENCE [LARGE SCALE GENOMIC DNA]</scope>
    <source>
        <strain evidence="2">Ysfricsl-2016a</strain>
        <tissue evidence="2">Blood</tissue>
    </source>
</reference>